<name>A0A8E2VH98_9RHOB</name>
<dbReference type="GO" id="GO:0000030">
    <property type="term" value="F:mannosyltransferase activity"/>
    <property type="evidence" value="ECO:0007669"/>
    <property type="project" value="TreeGrafter"/>
</dbReference>
<dbReference type="Pfam" id="PF05704">
    <property type="entry name" value="Caps_synth"/>
    <property type="match status" value="1"/>
</dbReference>
<dbReference type="SUPFAM" id="SSF53448">
    <property type="entry name" value="Nucleotide-diphospho-sugar transferases"/>
    <property type="match status" value="1"/>
</dbReference>
<dbReference type="Proteomes" id="UP000244037">
    <property type="component" value="Unassembled WGS sequence"/>
</dbReference>
<dbReference type="InterPro" id="IPR051706">
    <property type="entry name" value="Glycosyltransferase_domain"/>
</dbReference>
<dbReference type="InterPro" id="IPR008441">
    <property type="entry name" value="AfumC-like_glycosyl_Trfase"/>
</dbReference>
<dbReference type="GO" id="GO:0051999">
    <property type="term" value="P:mannosyl-inositol phosphorylceramide biosynthetic process"/>
    <property type="evidence" value="ECO:0007669"/>
    <property type="project" value="TreeGrafter"/>
</dbReference>
<organism evidence="1 2">
    <name type="scientific">Rhodovulum kholense</name>
    <dbReference type="NCBI Taxonomy" id="453584"/>
    <lineage>
        <taxon>Bacteria</taxon>
        <taxon>Pseudomonadati</taxon>
        <taxon>Pseudomonadota</taxon>
        <taxon>Alphaproteobacteria</taxon>
        <taxon>Rhodobacterales</taxon>
        <taxon>Paracoccaceae</taxon>
        <taxon>Rhodovulum</taxon>
    </lineage>
</organism>
<dbReference type="PANTHER" id="PTHR32385:SF15">
    <property type="entry name" value="INOSITOL PHOSPHOCERAMIDE MANNOSYLTRANSFERASE 1"/>
    <property type="match status" value="1"/>
</dbReference>
<reference evidence="1 2" key="1">
    <citation type="submission" date="2018-04" db="EMBL/GenBank/DDBJ databases">
        <title>Genomic Encyclopedia of Archaeal and Bacterial Type Strains, Phase II (KMG-II): from individual species to whole genera.</title>
        <authorList>
            <person name="Goeker M."/>
        </authorList>
    </citation>
    <scope>NUCLEOTIDE SEQUENCE [LARGE SCALE GENOMIC DNA]</scope>
    <source>
        <strain evidence="1 2">DSM 19783</strain>
    </source>
</reference>
<evidence type="ECO:0000313" key="2">
    <source>
        <dbReference type="Proteomes" id="UP000244037"/>
    </source>
</evidence>
<accession>A0A8E2VH98</accession>
<dbReference type="RefSeq" id="WP_108028567.1">
    <property type="nucleotide sequence ID" value="NZ_QAYC01000019.1"/>
</dbReference>
<gene>
    <name evidence="1" type="ORF">C8N38_11947</name>
</gene>
<dbReference type="EMBL" id="QAYC01000019">
    <property type="protein sequence ID" value="PTW44048.1"/>
    <property type="molecule type" value="Genomic_DNA"/>
</dbReference>
<dbReference type="Gene3D" id="3.90.550.20">
    <property type="match status" value="1"/>
</dbReference>
<dbReference type="PANTHER" id="PTHR32385">
    <property type="entry name" value="MANNOSYL PHOSPHORYLINOSITOL CERAMIDE SYNTHASE"/>
    <property type="match status" value="1"/>
</dbReference>
<proteinExistence type="predicted"/>
<protein>
    <submittedName>
        <fullName evidence="1">Capsular polysaccharide synthesis protein</fullName>
    </submittedName>
</protein>
<dbReference type="GO" id="GO:0016020">
    <property type="term" value="C:membrane"/>
    <property type="evidence" value="ECO:0007669"/>
    <property type="project" value="GOC"/>
</dbReference>
<dbReference type="AlphaFoldDB" id="A0A8E2VH98"/>
<keyword evidence="2" id="KW-1185">Reference proteome</keyword>
<dbReference type="InterPro" id="IPR029044">
    <property type="entry name" value="Nucleotide-diphossugar_trans"/>
</dbReference>
<dbReference type="OrthoDB" id="9802881at2"/>
<comment type="caution">
    <text evidence="1">The sequence shown here is derived from an EMBL/GenBank/DDBJ whole genome shotgun (WGS) entry which is preliminary data.</text>
</comment>
<sequence>MSFASALRRRARQGFGTALWALRDLPGAPAFEVFARRLDRVNRAHVAEIRSRGGDPMTPRAPGTIPKIVWIYWAQGLDEAPPVVQRCIASWRAANPGWDLRVLDRDAAAALVDLSDLPAALPRRHEADFLRLRLLERFGGVWADATVFCHRPLEAWLPLLAGSGFFVFRDPGPDRWLSTWFIAAAPGHPLITAWAQQYGDYLIARRRPPGPYFMVMYAFQFAVSRSPELMREWRCCSGLWAVPSFRLMAALEGQAGAEEAATESLRRGLPVSKLNWKKPFDPVRFDAILGAADVKRDAV</sequence>
<evidence type="ECO:0000313" key="1">
    <source>
        <dbReference type="EMBL" id="PTW44048.1"/>
    </source>
</evidence>